<keyword evidence="10" id="KW-0808">Transferase</keyword>
<evidence type="ECO:0000256" key="6">
    <source>
        <dbReference type="SAM" id="MobiDB-lite"/>
    </source>
</evidence>
<dbReference type="AlphaFoldDB" id="A0A9P5E355"/>
<evidence type="ECO:0000313" key="11">
    <source>
        <dbReference type="Proteomes" id="UP000737391"/>
    </source>
</evidence>
<keyword evidence="11" id="KW-1185">Reference proteome</keyword>
<dbReference type="EMBL" id="LUFC02001240">
    <property type="protein sequence ID" value="KAF4480120.1"/>
    <property type="molecule type" value="Genomic_DNA"/>
</dbReference>
<dbReference type="Pfam" id="PF01061">
    <property type="entry name" value="ABC2_membrane"/>
    <property type="match status" value="1"/>
</dbReference>
<proteinExistence type="predicted"/>
<evidence type="ECO:0000256" key="4">
    <source>
        <dbReference type="ARBA" id="ARBA00022989"/>
    </source>
</evidence>
<feature type="transmembrane region" description="Helical" evidence="7">
    <location>
        <begin position="103"/>
        <end position="124"/>
    </location>
</feature>
<dbReference type="Gene3D" id="3.40.50.150">
    <property type="entry name" value="Vaccinia Virus protein VP39"/>
    <property type="match status" value="1"/>
</dbReference>
<accession>A0A9P5E355</accession>
<dbReference type="InterPro" id="IPR029063">
    <property type="entry name" value="SAM-dependent_MTases_sf"/>
</dbReference>
<dbReference type="GO" id="GO:0016020">
    <property type="term" value="C:membrane"/>
    <property type="evidence" value="ECO:0007669"/>
    <property type="project" value="UniProtKB-SubCell"/>
</dbReference>
<keyword evidence="4 7" id="KW-1133">Transmembrane helix</keyword>
<evidence type="ECO:0000313" key="10">
    <source>
        <dbReference type="EMBL" id="KAF4480120.1"/>
    </source>
</evidence>
<keyword evidence="8" id="KW-0732">Signal</keyword>
<keyword evidence="5 7" id="KW-0472">Membrane</keyword>
<evidence type="ECO:0000256" key="2">
    <source>
        <dbReference type="ARBA" id="ARBA00022448"/>
    </source>
</evidence>
<dbReference type="InterPro" id="IPR013525">
    <property type="entry name" value="ABC2_TM"/>
</dbReference>
<dbReference type="GO" id="GO:0032259">
    <property type="term" value="P:methylation"/>
    <property type="evidence" value="ECO:0007669"/>
    <property type="project" value="UniProtKB-KW"/>
</dbReference>
<feature type="signal peptide" evidence="8">
    <location>
        <begin position="1"/>
        <end position="19"/>
    </location>
</feature>
<dbReference type="PANTHER" id="PTHR48041:SF119">
    <property type="entry name" value="ROA1P"/>
    <property type="match status" value="1"/>
</dbReference>
<evidence type="ECO:0000256" key="1">
    <source>
        <dbReference type="ARBA" id="ARBA00004141"/>
    </source>
</evidence>
<keyword evidence="10" id="KW-0489">Methyltransferase</keyword>
<dbReference type="PANTHER" id="PTHR48041">
    <property type="entry name" value="ABC TRANSPORTER G FAMILY MEMBER 28"/>
    <property type="match status" value="1"/>
</dbReference>
<dbReference type="CDD" id="cd02440">
    <property type="entry name" value="AdoMet_MTases"/>
    <property type="match status" value="1"/>
</dbReference>
<dbReference type="SUPFAM" id="SSF53335">
    <property type="entry name" value="S-adenosyl-L-methionine-dependent methyltransferases"/>
    <property type="match status" value="1"/>
</dbReference>
<evidence type="ECO:0000256" key="8">
    <source>
        <dbReference type="SAM" id="SignalP"/>
    </source>
</evidence>
<comment type="caution">
    <text evidence="10">The sequence shown here is derived from an EMBL/GenBank/DDBJ whole genome shotgun (WGS) entry which is preliminary data.</text>
</comment>
<dbReference type="GO" id="GO:0140359">
    <property type="term" value="F:ABC-type transporter activity"/>
    <property type="evidence" value="ECO:0007669"/>
    <property type="project" value="InterPro"/>
</dbReference>
<dbReference type="OrthoDB" id="2013972at2759"/>
<keyword evidence="3 7" id="KW-0812">Transmembrane</keyword>
<feature type="compositionally biased region" description="Polar residues" evidence="6">
    <location>
        <begin position="281"/>
        <end position="291"/>
    </location>
</feature>
<dbReference type="InterPro" id="IPR050352">
    <property type="entry name" value="ABCG_transporters"/>
</dbReference>
<feature type="domain" description="ABC-2 type transporter transmembrane" evidence="9">
    <location>
        <begin position="2"/>
        <end position="179"/>
    </location>
</feature>
<reference evidence="10" key="1">
    <citation type="submission" date="2020-01" db="EMBL/GenBank/DDBJ databases">
        <title>Identification and distribution of gene clusters putatively required for synthesis of sphingolipid metabolism inhibitors in phylogenetically diverse species of the filamentous fungus Fusarium.</title>
        <authorList>
            <person name="Kim H.-S."/>
            <person name="Busman M."/>
            <person name="Brown D.W."/>
            <person name="Divon H."/>
            <person name="Uhlig S."/>
            <person name="Proctor R.H."/>
        </authorList>
    </citation>
    <scope>NUCLEOTIDE SEQUENCE</scope>
    <source>
        <strain evidence="10">NRRL 31653</strain>
    </source>
</reference>
<sequence>MQVIGLALVLALFFAPFDNDYYSVQNRMGFVQEIGAFYFVGMLQNTAIYPNERDVFYREDDDGVYSVHAFLAAYTILEVPFEIISCMIFGVLGVIAVDLPQTATLYFVSVFSCFGIVSCGESLGIMFNTLFGHTGFAVNIMGVFLALANTMAGILSIDMPELFKAFNYLSPIRYGTRAVAPYSLRDITFTCNDEQRLQNGKCPIETGQQVLELYNFDVDPVVNVACLAAFISKHPCSRRESVHGSSTLISQQKHFIPAKIKMAEKNEQPVVVPDEQEDNESTLGEDSASTTASVSESIFNYRCENGRTYHAYKDGSESSCLKHPQTFLIPTLEYVLPNDEKENERLDLQHNLFLLTFGDKLGLAPPCYPDTKVNHVLDLGTGTGIWAMDFADEHPEAEVIGVDLSPIQPSFIPPNVTFEIDDIEDEWTYSKPFDYIHSRFMTSCISDWKKYLTQCFQNLTPNGYLELQEADLTIKSDDDTVKPDNPLLKCLKLLQEASERFGRPYVDIPALVDVMAEIGFVDVKIERFRWPSNSWPKDKKFKELGAWCYENFSSGLEAITLAALTRGHGWSVEDTTVFLMDVRKSMGDRKIHAYWPIYSIYGRKP</sequence>
<dbReference type="GO" id="GO:0008168">
    <property type="term" value="F:methyltransferase activity"/>
    <property type="evidence" value="ECO:0007669"/>
    <property type="project" value="UniProtKB-KW"/>
</dbReference>
<feature type="region of interest" description="Disordered" evidence="6">
    <location>
        <begin position="266"/>
        <end position="291"/>
    </location>
</feature>
<protein>
    <submittedName>
        <fullName evidence="10">Methyltransferase</fullName>
    </submittedName>
</protein>
<comment type="subcellular location">
    <subcellularLocation>
        <location evidence="1">Membrane</location>
        <topology evidence="1">Multi-pass membrane protein</topology>
    </subcellularLocation>
</comment>
<dbReference type="Proteomes" id="UP000737391">
    <property type="component" value="Unassembled WGS sequence"/>
</dbReference>
<feature type="chain" id="PRO_5040505642" evidence="8">
    <location>
        <begin position="20"/>
        <end position="605"/>
    </location>
</feature>
<organism evidence="10 11">
    <name type="scientific">Fusarium agapanthi</name>
    <dbReference type="NCBI Taxonomy" id="1803897"/>
    <lineage>
        <taxon>Eukaryota</taxon>
        <taxon>Fungi</taxon>
        <taxon>Dikarya</taxon>
        <taxon>Ascomycota</taxon>
        <taxon>Pezizomycotina</taxon>
        <taxon>Sordariomycetes</taxon>
        <taxon>Hypocreomycetidae</taxon>
        <taxon>Hypocreales</taxon>
        <taxon>Nectriaceae</taxon>
        <taxon>Fusarium</taxon>
        <taxon>Fusarium fujikuroi species complex</taxon>
    </lineage>
</organism>
<evidence type="ECO:0000256" key="7">
    <source>
        <dbReference type="SAM" id="Phobius"/>
    </source>
</evidence>
<evidence type="ECO:0000256" key="5">
    <source>
        <dbReference type="ARBA" id="ARBA00023136"/>
    </source>
</evidence>
<evidence type="ECO:0000259" key="9">
    <source>
        <dbReference type="Pfam" id="PF01061"/>
    </source>
</evidence>
<gene>
    <name evidence="10" type="ORF">FAGAP_12152</name>
</gene>
<name>A0A9P5E355_9HYPO</name>
<feature type="transmembrane region" description="Helical" evidence="7">
    <location>
        <begin position="136"/>
        <end position="157"/>
    </location>
</feature>
<evidence type="ECO:0000256" key="3">
    <source>
        <dbReference type="ARBA" id="ARBA00022692"/>
    </source>
</evidence>
<keyword evidence="2" id="KW-0813">Transport</keyword>
<feature type="transmembrane region" description="Helical" evidence="7">
    <location>
        <begin position="70"/>
        <end position="97"/>
    </location>
</feature>
<dbReference type="Pfam" id="PF13489">
    <property type="entry name" value="Methyltransf_23"/>
    <property type="match status" value="1"/>
</dbReference>